<evidence type="ECO:0000313" key="2">
    <source>
        <dbReference type="EMBL" id="EST47064.1"/>
    </source>
</evidence>
<keyword evidence="4" id="KW-1185">Reference proteome</keyword>
<proteinExistence type="predicted"/>
<dbReference type="GO" id="GO:0008234">
    <property type="term" value="F:cysteine-type peptidase activity"/>
    <property type="evidence" value="ECO:0007669"/>
    <property type="project" value="InterPro"/>
</dbReference>
<sequence length="232" mass="25269">MLLSLAVITKQSTYVVPTTTLAGTPQKQFSWLTASPNCISESVQADSSQFSQLAHATAQAFADNRCIQRVDLTLTSYSSAFFLACYGDNATVPANYQMLKYAGIASRKCVPNAVDVCPLLCENGGPINLKQILNELVFADVVSIKNAVEKYGVLLAKMNIFEDFYSHKDGVYEHRAGQLVGVQEIAIVGFGDDFWLVRTSEGSNFAENGFLRVRIGQEALGIEARCTAFEVA</sequence>
<evidence type="ECO:0000313" key="4">
    <source>
        <dbReference type="Proteomes" id="UP000018208"/>
    </source>
</evidence>
<dbReference type="EMBL" id="KI546049">
    <property type="protein sequence ID" value="EST47064.1"/>
    <property type="molecule type" value="Genomic_DNA"/>
</dbReference>
<dbReference type="VEuPathDB" id="GiardiaDB:SS50377_24033"/>
<feature type="domain" description="Peptidase C1A papain C-terminal" evidence="1">
    <location>
        <begin position="39"/>
        <end position="231"/>
    </location>
</feature>
<dbReference type="SUPFAM" id="SSF54001">
    <property type="entry name" value="Cysteine proteinases"/>
    <property type="match status" value="1"/>
</dbReference>
<dbReference type="InterPro" id="IPR000668">
    <property type="entry name" value="Peptidase_C1A_C"/>
</dbReference>
<gene>
    <name evidence="2" type="ORF">SS50377_12870</name>
    <name evidence="3" type="ORF">SS50377_24033</name>
</gene>
<reference evidence="2 3" key="1">
    <citation type="journal article" date="2014" name="PLoS Genet.">
        <title>The Genome of Spironucleus salmonicida Highlights a Fish Pathogen Adapted to Fluctuating Environments.</title>
        <authorList>
            <person name="Xu F."/>
            <person name="Jerlstrom-Hultqvist J."/>
            <person name="Einarsson E."/>
            <person name="Astvaldsson A."/>
            <person name="Svard S.G."/>
            <person name="Andersson J.O."/>
        </authorList>
    </citation>
    <scope>NUCLEOTIDE SEQUENCE</scope>
    <source>
        <strain evidence="3">ATCC 50377</strain>
    </source>
</reference>
<dbReference type="SMART" id="SM00645">
    <property type="entry name" value="Pept_C1"/>
    <property type="match status" value="1"/>
</dbReference>
<reference evidence="3" key="2">
    <citation type="submission" date="2020-12" db="EMBL/GenBank/DDBJ databases">
        <title>New Spironucleus salmonicida genome in near-complete chromosomes.</title>
        <authorList>
            <person name="Xu F."/>
            <person name="Kurt Z."/>
            <person name="Jimenez-Gonzalez A."/>
            <person name="Astvaldsson A."/>
            <person name="Andersson J.O."/>
            <person name="Svard S.G."/>
        </authorList>
    </citation>
    <scope>NUCLEOTIDE SEQUENCE</scope>
    <source>
        <strain evidence="3">ATCC 50377</strain>
    </source>
</reference>
<organism evidence="2">
    <name type="scientific">Spironucleus salmonicida</name>
    <dbReference type="NCBI Taxonomy" id="348837"/>
    <lineage>
        <taxon>Eukaryota</taxon>
        <taxon>Metamonada</taxon>
        <taxon>Diplomonadida</taxon>
        <taxon>Hexamitidae</taxon>
        <taxon>Hexamitinae</taxon>
        <taxon>Spironucleus</taxon>
    </lineage>
</organism>
<dbReference type="EMBL" id="AUWU02000004">
    <property type="protein sequence ID" value="KAH0574088.1"/>
    <property type="molecule type" value="Genomic_DNA"/>
</dbReference>
<dbReference type="Proteomes" id="UP000018208">
    <property type="component" value="Unassembled WGS sequence"/>
</dbReference>
<dbReference type="InterPro" id="IPR038765">
    <property type="entry name" value="Papain-like_cys_pep_sf"/>
</dbReference>
<dbReference type="Gene3D" id="3.90.70.10">
    <property type="entry name" value="Cysteine proteinases"/>
    <property type="match status" value="1"/>
</dbReference>
<dbReference type="OrthoDB" id="7852805at2759"/>
<accession>V6M1J6</accession>
<evidence type="ECO:0000259" key="1">
    <source>
        <dbReference type="SMART" id="SM00645"/>
    </source>
</evidence>
<protein>
    <submittedName>
        <fullName evidence="2">Cathepsin B</fullName>
    </submittedName>
</protein>
<dbReference type="GO" id="GO:0006508">
    <property type="term" value="P:proteolysis"/>
    <property type="evidence" value="ECO:0007669"/>
    <property type="project" value="InterPro"/>
</dbReference>
<name>V6M1J6_9EUKA</name>
<dbReference type="Pfam" id="PF00112">
    <property type="entry name" value="Peptidase_C1"/>
    <property type="match status" value="1"/>
</dbReference>
<evidence type="ECO:0000313" key="3">
    <source>
        <dbReference type="EMBL" id="KAH0574088.1"/>
    </source>
</evidence>
<dbReference type="AlphaFoldDB" id="V6M1J6"/>